<dbReference type="InterPro" id="IPR002740">
    <property type="entry name" value="EVE_domain"/>
</dbReference>
<protein>
    <recommendedName>
        <fullName evidence="1">EVE domain-containing protein</fullName>
    </recommendedName>
</protein>
<organism evidence="2">
    <name type="scientific">marine sediment metagenome</name>
    <dbReference type="NCBI Taxonomy" id="412755"/>
    <lineage>
        <taxon>unclassified sequences</taxon>
        <taxon>metagenomes</taxon>
        <taxon>ecological metagenomes</taxon>
    </lineage>
</organism>
<name>X0VYS3_9ZZZZ</name>
<sequence length="109" mass="13030">MQYWLVVTSPENFRHDREHLDFKFQGLPYRFRKQVQRMAVGDRVVYYIMKLQKFGATATITGDYYEDSSRLWTDEDEIWPSRRPSKPDIVLNDDELIDAKRLIGDLTLI</sequence>
<proteinExistence type="predicted"/>
<feature type="domain" description="EVE" evidence="1">
    <location>
        <begin position="2"/>
        <end position="95"/>
    </location>
</feature>
<accession>X0VYS3</accession>
<dbReference type="Pfam" id="PF01878">
    <property type="entry name" value="EVE"/>
    <property type="match status" value="1"/>
</dbReference>
<dbReference type="EMBL" id="BARS01039195">
    <property type="protein sequence ID" value="GAG16252.1"/>
    <property type="molecule type" value="Genomic_DNA"/>
</dbReference>
<dbReference type="SUPFAM" id="SSF88697">
    <property type="entry name" value="PUA domain-like"/>
    <property type="match status" value="1"/>
</dbReference>
<dbReference type="InterPro" id="IPR015947">
    <property type="entry name" value="PUA-like_sf"/>
</dbReference>
<evidence type="ECO:0000259" key="1">
    <source>
        <dbReference type="Pfam" id="PF01878"/>
    </source>
</evidence>
<evidence type="ECO:0000313" key="2">
    <source>
        <dbReference type="EMBL" id="GAG16252.1"/>
    </source>
</evidence>
<comment type="caution">
    <text evidence="2">The sequence shown here is derived from an EMBL/GenBank/DDBJ whole genome shotgun (WGS) entry which is preliminary data.</text>
</comment>
<reference evidence="2" key="1">
    <citation type="journal article" date="2014" name="Front. Microbiol.">
        <title>High frequency of phylogenetically diverse reductive dehalogenase-homologous genes in deep subseafloor sedimentary metagenomes.</title>
        <authorList>
            <person name="Kawai M."/>
            <person name="Futagami T."/>
            <person name="Toyoda A."/>
            <person name="Takaki Y."/>
            <person name="Nishi S."/>
            <person name="Hori S."/>
            <person name="Arai W."/>
            <person name="Tsubouchi T."/>
            <person name="Morono Y."/>
            <person name="Uchiyama I."/>
            <person name="Ito T."/>
            <person name="Fujiyama A."/>
            <person name="Inagaki F."/>
            <person name="Takami H."/>
        </authorList>
    </citation>
    <scope>NUCLEOTIDE SEQUENCE</scope>
    <source>
        <strain evidence="2">Expedition CK06-06</strain>
    </source>
</reference>
<feature type="non-terminal residue" evidence="2">
    <location>
        <position position="109"/>
    </location>
</feature>
<dbReference type="AlphaFoldDB" id="X0VYS3"/>
<gene>
    <name evidence="2" type="ORF">S01H1_59884</name>
</gene>
<dbReference type="Gene3D" id="3.10.590.10">
    <property type="entry name" value="ph1033 like domains"/>
    <property type="match status" value="1"/>
</dbReference>